<dbReference type="PROSITE" id="PS51462">
    <property type="entry name" value="NUDIX"/>
    <property type="match status" value="1"/>
</dbReference>
<evidence type="ECO:0000313" key="4">
    <source>
        <dbReference type="Proteomes" id="UP000051581"/>
    </source>
</evidence>
<keyword evidence="1" id="KW-0378">Hydrolase</keyword>
<sequence>MLDELIKEIDELNSQSLPWINQVKLDHIKLMLKDSESKLRNRKSDLHLSASAMAFTDQAGIFIRHPYLHTILLPAGHVEMGESPFECALREFHEETGLNADPKFRRLIDVNLIDIPANPIKHEGVHQHIDFRYLIHLLPELPGTAELPVFYLDEAKSPNEFSKYFFLIK</sequence>
<evidence type="ECO:0000259" key="2">
    <source>
        <dbReference type="PROSITE" id="PS51462"/>
    </source>
</evidence>
<dbReference type="PATRIC" id="fig|1423808.3.peg.39"/>
<feature type="domain" description="Nudix hydrolase" evidence="2">
    <location>
        <begin position="45"/>
        <end position="169"/>
    </location>
</feature>
<evidence type="ECO:0000313" key="3">
    <source>
        <dbReference type="EMBL" id="KRK89803.1"/>
    </source>
</evidence>
<dbReference type="Gene3D" id="3.90.79.10">
    <property type="entry name" value="Nucleoside Triphosphate Pyrophosphohydrolase"/>
    <property type="match status" value="1"/>
</dbReference>
<dbReference type="Proteomes" id="UP000051581">
    <property type="component" value="Unassembled WGS sequence"/>
</dbReference>
<dbReference type="InterPro" id="IPR020084">
    <property type="entry name" value="NUDIX_hydrolase_CS"/>
</dbReference>
<name>A0A0R1L1Y2_9LACO</name>
<proteinExistence type="predicted"/>
<accession>A0A0R1L1Y2</accession>
<dbReference type="RefSeq" id="WP_420864812.1">
    <property type="nucleotide sequence ID" value="NZ_AZEA01000001.1"/>
</dbReference>
<dbReference type="EMBL" id="AZEA01000001">
    <property type="protein sequence ID" value="KRK89803.1"/>
    <property type="molecule type" value="Genomic_DNA"/>
</dbReference>
<organism evidence="3 4">
    <name type="scientific">Lentilactobacillus sunkii DSM 19904</name>
    <dbReference type="NCBI Taxonomy" id="1423808"/>
    <lineage>
        <taxon>Bacteria</taxon>
        <taxon>Bacillati</taxon>
        <taxon>Bacillota</taxon>
        <taxon>Bacilli</taxon>
        <taxon>Lactobacillales</taxon>
        <taxon>Lactobacillaceae</taxon>
        <taxon>Lentilactobacillus</taxon>
    </lineage>
</organism>
<comment type="caution">
    <text evidence="3">The sequence shown here is derived from an EMBL/GenBank/DDBJ whole genome shotgun (WGS) entry which is preliminary data.</text>
</comment>
<dbReference type="Pfam" id="PF00293">
    <property type="entry name" value="NUDIX"/>
    <property type="match status" value="1"/>
</dbReference>
<gene>
    <name evidence="3" type="ORF">FD17_GL000039</name>
</gene>
<dbReference type="GO" id="GO:0016787">
    <property type="term" value="F:hydrolase activity"/>
    <property type="evidence" value="ECO:0007669"/>
    <property type="project" value="UniProtKB-KW"/>
</dbReference>
<reference evidence="3 4" key="1">
    <citation type="journal article" date="2015" name="Genome Announc.">
        <title>Expanding the biotechnology potential of lactobacilli through comparative genomics of 213 strains and associated genera.</title>
        <authorList>
            <person name="Sun Z."/>
            <person name="Harris H.M."/>
            <person name="McCann A."/>
            <person name="Guo C."/>
            <person name="Argimon S."/>
            <person name="Zhang W."/>
            <person name="Yang X."/>
            <person name="Jeffery I.B."/>
            <person name="Cooney J.C."/>
            <person name="Kagawa T.F."/>
            <person name="Liu W."/>
            <person name="Song Y."/>
            <person name="Salvetti E."/>
            <person name="Wrobel A."/>
            <person name="Rasinkangas P."/>
            <person name="Parkhill J."/>
            <person name="Rea M.C."/>
            <person name="O'Sullivan O."/>
            <person name="Ritari J."/>
            <person name="Douillard F.P."/>
            <person name="Paul Ross R."/>
            <person name="Yang R."/>
            <person name="Briner A.E."/>
            <person name="Felis G.E."/>
            <person name="de Vos W.M."/>
            <person name="Barrangou R."/>
            <person name="Klaenhammer T.R."/>
            <person name="Caufield P.W."/>
            <person name="Cui Y."/>
            <person name="Zhang H."/>
            <person name="O'Toole P.W."/>
        </authorList>
    </citation>
    <scope>NUCLEOTIDE SEQUENCE [LARGE SCALE GENOMIC DNA]</scope>
    <source>
        <strain evidence="3 4">DSM 19904</strain>
    </source>
</reference>
<dbReference type="PROSITE" id="PS00893">
    <property type="entry name" value="NUDIX_BOX"/>
    <property type="match status" value="1"/>
</dbReference>
<dbReference type="AlphaFoldDB" id="A0A0R1L1Y2"/>
<evidence type="ECO:0000256" key="1">
    <source>
        <dbReference type="ARBA" id="ARBA00022801"/>
    </source>
</evidence>
<dbReference type="SUPFAM" id="SSF55811">
    <property type="entry name" value="Nudix"/>
    <property type="match status" value="1"/>
</dbReference>
<dbReference type="InterPro" id="IPR015797">
    <property type="entry name" value="NUDIX_hydrolase-like_dom_sf"/>
</dbReference>
<keyword evidence="4" id="KW-1185">Reference proteome</keyword>
<protein>
    <recommendedName>
        <fullName evidence="2">Nudix hydrolase domain-containing protein</fullName>
    </recommendedName>
</protein>
<dbReference type="InterPro" id="IPR000086">
    <property type="entry name" value="NUDIX_hydrolase_dom"/>
</dbReference>